<dbReference type="CDD" id="cd10719">
    <property type="entry name" value="DnaJ_zf"/>
    <property type="match status" value="1"/>
</dbReference>
<proteinExistence type="inferred from homology"/>
<keyword evidence="5" id="KW-0143">Chaperone</keyword>
<dbReference type="Gene3D" id="1.10.287.110">
    <property type="entry name" value="DnaJ domain"/>
    <property type="match status" value="1"/>
</dbReference>
<accession>A0A8B9JAP6</accession>
<dbReference type="CDD" id="cd06257">
    <property type="entry name" value="DnaJ"/>
    <property type="match status" value="1"/>
</dbReference>
<dbReference type="InterPro" id="IPR001623">
    <property type="entry name" value="DnaJ_domain"/>
</dbReference>
<evidence type="ECO:0000256" key="2">
    <source>
        <dbReference type="ARBA" id="ARBA00022737"/>
    </source>
</evidence>
<dbReference type="Gene3D" id="2.60.260.20">
    <property type="entry name" value="Urease metallochaperone UreE, N-terminal domain"/>
    <property type="match status" value="2"/>
</dbReference>
<dbReference type="GO" id="GO:0008270">
    <property type="term" value="F:zinc ion binding"/>
    <property type="evidence" value="ECO:0007669"/>
    <property type="project" value="UniProtKB-KW"/>
</dbReference>
<dbReference type="InterPro" id="IPR012724">
    <property type="entry name" value="DnaJ"/>
</dbReference>
<sequence length="424" mass="46510">MASILLRSYARLVKFSKLPCSSAPFRPIKQGLYYGLTAKVGPGYIAERGGFSLIKRLCDFSSRSFYTSSVSSKKQDYYSVLGVSRTATQGEIKEAYKRLVKEYNPYTKPGDPQAKEKFAMVVEAFEVLSDEKTRKMYDDYGSAWLRLYAAQQQFGSGADTADEVELIRETFLDFAKDQDSEDFAPALDNVVELTFTEAVKGVYKEIAVDLFGSCPRCGGTGEHLGTEFSECPQCNGSGTELSGPFLMTETCKKCDGSGVATSSLCLLCHGTGQTRQQGTVSVAVPAGVKDGQSASIPVGKKMIKVTFRVEESPVFRRDGDDVHSDVVISVADAILGGTTRAQGLYGTIDIPIPPGTQVDQKIRLAGKGFAHIHSSSFGDHYVHIKIRVPRKISPLQRKLIESFAEEDRRWECCVLFENKRTCGS</sequence>
<protein>
    <submittedName>
        <fullName evidence="9">DnaJ heat shock protein family (Hsp40) member A3b</fullName>
    </submittedName>
</protein>
<dbReference type="GO" id="GO:0007005">
    <property type="term" value="P:mitochondrion organization"/>
    <property type="evidence" value="ECO:0007669"/>
    <property type="project" value="TreeGrafter"/>
</dbReference>
<dbReference type="GO" id="GO:0051082">
    <property type="term" value="F:unfolded protein binding"/>
    <property type="evidence" value="ECO:0007669"/>
    <property type="project" value="InterPro"/>
</dbReference>
<dbReference type="PROSITE" id="PS50076">
    <property type="entry name" value="DNAJ_2"/>
    <property type="match status" value="1"/>
</dbReference>
<evidence type="ECO:0000256" key="1">
    <source>
        <dbReference type="ARBA" id="ARBA00022723"/>
    </source>
</evidence>
<evidence type="ECO:0000256" key="6">
    <source>
        <dbReference type="PROSITE-ProRule" id="PRU00546"/>
    </source>
</evidence>
<dbReference type="PROSITE" id="PS00636">
    <property type="entry name" value="DNAJ_1"/>
    <property type="match status" value="1"/>
</dbReference>
<dbReference type="Ensembl" id="ENSAMXT00005015713.1">
    <property type="protein sequence ID" value="ENSAMXP00005014182.1"/>
    <property type="gene ID" value="ENSAMXG00005007558.1"/>
</dbReference>
<dbReference type="PRINTS" id="PR00625">
    <property type="entry name" value="JDOMAIN"/>
</dbReference>
<evidence type="ECO:0000256" key="4">
    <source>
        <dbReference type="ARBA" id="ARBA00022833"/>
    </source>
</evidence>
<dbReference type="Proteomes" id="UP000694621">
    <property type="component" value="Unplaced"/>
</dbReference>
<dbReference type="SUPFAM" id="SSF57938">
    <property type="entry name" value="DnaJ/Hsp40 cysteine-rich domain"/>
    <property type="match status" value="1"/>
</dbReference>
<evidence type="ECO:0000313" key="10">
    <source>
        <dbReference type="Proteomes" id="UP000694621"/>
    </source>
</evidence>
<dbReference type="Pfam" id="PF00684">
    <property type="entry name" value="DnaJ_CXXCXGXG"/>
    <property type="match status" value="1"/>
</dbReference>
<dbReference type="InterPro" id="IPR008971">
    <property type="entry name" value="HSP40/DnaJ_pept-bd"/>
</dbReference>
<name>A0A8B9JAP6_ASTMX</name>
<dbReference type="InterPro" id="IPR051938">
    <property type="entry name" value="Apopto_cytoskel_mod"/>
</dbReference>
<reference evidence="9" key="1">
    <citation type="submission" date="2025-08" db="UniProtKB">
        <authorList>
            <consortium name="Ensembl"/>
        </authorList>
    </citation>
    <scope>IDENTIFICATION</scope>
</reference>
<dbReference type="InterPro" id="IPR002939">
    <property type="entry name" value="DnaJ_C"/>
</dbReference>
<dbReference type="GO" id="GO:0005524">
    <property type="term" value="F:ATP binding"/>
    <property type="evidence" value="ECO:0007669"/>
    <property type="project" value="InterPro"/>
</dbReference>
<dbReference type="SMART" id="SM00271">
    <property type="entry name" value="DnaJ"/>
    <property type="match status" value="1"/>
</dbReference>
<dbReference type="CDD" id="cd10747">
    <property type="entry name" value="DnaJ_C"/>
    <property type="match status" value="1"/>
</dbReference>
<keyword evidence="4 6" id="KW-0862">Zinc</keyword>
<dbReference type="GO" id="GO:0006457">
    <property type="term" value="P:protein folding"/>
    <property type="evidence" value="ECO:0007669"/>
    <property type="project" value="InterPro"/>
</dbReference>
<feature type="zinc finger region" description="CR-type" evidence="6">
    <location>
        <begin position="201"/>
        <end position="277"/>
    </location>
</feature>
<dbReference type="GO" id="GO:0009408">
    <property type="term" value="P:response to heat"/>
    <property type="evidence" value="ECO:0007669"/>
    <property type="project" value="InterPro"/>
</dbReference>
<dbReference type="Pfam" id="PF01556">
    <property type="entry name" value="DnaJ_C"/>
    <property type="match status" value="1"/>
</dbReference>
<dbReference type="HAMAP" id="MF_01152">
    <property type="entry name" value="DnaJ"/>
    <property type="match status" value="1"/>
</dbReference>
<dbReference type="GO" id="GO:0043066">
    <property type="term" value="P:negative regulation of apoptotic process"/>
    <property type="evidence" value="ECO:0007669"/>
    <property type="project" value="TreeGrafter"/>
</dbReference>
<feature type="domain" description="J" evidence="7">
    <location>
        <begin position="76"/>
        <end position="141"/>
    </location>
</feature>
<keyword evidence="1 6" id="KW-0479">Metal-binding</keyword>
<dbReference type="PANTHER" id="PTHR44145">
    <property type="entry name" value="DNAJ HOMOLOG SUBFAMILY A MEMBER 3, MITOCHONDRIAL"/>
    <property type="match status" value="1"/>
</dbReference>
<dbReference type="GO" id="GO:0005739">
    <property type="term" value="C:mitochondrion"/>
    <property type="evidence" value="ECO:0007669"/>
    <property type="project" value="TreeGrafter"/>
</dbReference>
<dbReference type="PROSITE" id="PS51188">
    <property type="entry name" value="ZF_CR"/>
    <property type="match status" value="1"/>
</dbReference>
<dbReference type="SUPFAM" id="SSF46565">
    <property type="entry name" value="Chaperone J-domain"/>
    <property type="match status" value="1"/>
</dbReference>
<dbReference type="InterPro" id="IPR036869">
    <property type="entry name" value="J_dom_sf"/>
</dbReference>
<dbReference type="Pfam" id="PF00226">
    <property type="entry name" value="DnaJ"/>
    <property type="match status" value="1"/>
</dbReference>
<dbReference type="GO" id="GO:0019901">
    <property type="term" value="F:protein kinase binding"/>
    <property type="evidence" value="ECO:0007669"/>
    <property type="project" value="TreeGrafter"/>
</dbReference>
<evidence type="ECO:0000256" key="3">
    <source>
        <dbReference type="ARBA" id="ARBA00022771"/>
    </source>
</evidence>
<evidence type="ECO:0000256" key="5">
    <source>
        <dbReference type="ARBA" id="ARBA00023186"/>
    </source>
</evidence>
<feature type="domain" description="CR-type" evidence="8">
    <location>
        <begin position="201"/>
        <end position="277"/>
    </location>
</feature>
<evidence type="ECO:0000259" key="7">
    <source>
        <dbReference type="PROSITE" id="PS50076"/>
    </source>
</evidence>
<keyword evidence="2" id="KW-0677">Repeat</keyword>
<dbReference type="InterPro" id="IPR036410">
    <property type="entry name" value="HSP_DnaJ_Cys-rich_dom_sf"/>
</dbReference>
<dbReference type="GO" id="GO:0031072">
    <property type="term" value="F:heat shock protein binding"/>
    <property type="evidence" value="ECO:0007669"/>
    <property type="project" value="InterPro"/>
</dbReference>
<evidence type="ECO:0000259" key="8">
    <source>
        <dbReference type="PROSITE" id="PS51188"/>
    </source>
</evidence>
<dbReference type="Gene3D" id="2.10.230.10">
    <property type="entry name" value="Heat shock protein DnaJ, cysteine-rich domain"/>
    <property type="match status" value="1"/>
</dbReference>
<dbReference type="FunFam" id="2.60.260.20:FF:000005">
    <property type="entry name" value="Chaperone protein dnaJ 1, mitochondrial"/>
    <property type="match status" value="1"/>
</dbReference>
<organism evidence="9 10">
    <name type="scientific">Astyanax mexicanus</name>
    <name type="common">Blind cave fish</name>
    <name type="synonym">Astyanax fasciatus mexicanus</name>
    <dbReference type="NCBI Taxonomy" id="7994"/>
    <lineage>
        <taxon>Eukaryota</taxon>
        <taxon>Metazoa</taxon>
        <taxon>Chordata</taxon>
        <taxon>Craniata</taxon>
        <taxon>Vertebrata</taxon>
        <taxon>Euteleostomi</taxon>
        <taxon>Actinopterygii</taxon>
        <taxon>Neopterygii</taxon>
        <taxon>Teleostei</taxon>
        <taxon>Ostariophysi</taxon>
        <taxon>Characiformes</taxon>
        <taxon>Characoidei</taxon>
        <taxon>Acestrorhamphidae</taxon>
        <taxon>Acestrorhamphinae</taxon>
        <taxon>Astyanax</taxon>
    </lineage>
</organism>
<dbReference type="SUPFAM" id="SSF49493">
    <property type="entry name" value="HSP40/DnaJ peptide-binding domain"/>
    <property type="match status" value="1"/>
</dbReference>
<dbReference type="AlphaFoldDB" id="A0A8B9JAP6"/>
<evidence type="ECO:0000313" key="9">
    <source>
        <dbReference type="Ensembl" id="ENSAMXP00005014182.1"/>
    </source>
</evidence>
<dbReference type="InterPro" id="IPR001305">
    <property type="entry name" value="HSP_DnaJ_Cys-rich_dom"/>
</dbReference>
<dbReference type="InterPro" id="IPR018253">
    <property type="entry name" value="DnaJ_domain_CS"/>
</dbReference>
<dbReference type="PANTHER" id="PTHR44145:SF3">
    <property type="entry name" value="DNAJ HOMOLOG SUBFAMILY A MEMBER 3, MITOCHONDRIAL"/>
    <property type="match status" value="1"/>
</dbReference>
<keyword evidence="3 6" id="KW-0863">Zinc-finger</keyword>